<protein>
    <submittedName>
        <fullName evidence="1">Uncharacterized protein</fullName>
    </submittedName>
</protein>
<dbReference type="HOGENOM" id="CLU_2675251_0_0_1"/>
<accession>A0A0E0E103</accession>
<dbReference type="Gramene" id="OMERI06G13820.2">
    <property type="protein sequence ID" value="OMERI06G13820.2"/>
    <property type="gene ID" value="OMERI06G13820"/>
</dbReference>
<proteinExistence type="predicted"/>
<organism evidence="1">
    <name type="scientific">Oryza meridionalis</name>
    <dbReference type="NCBI Taxonomy" id="40149"/>
    <lineage>
        <taxon>Eukaryota</taxon>
        <taxon>Viridiplantae</taxon>
        <taxon>Streptophyta</taxon>
        <taxon>Embryophyta</taxon>
        <taxon>Tracheophyta</taxon>
        <taxon>Spermatophyta</taxon>
        <taxon>Magnoliopsida</taxon>
        <taxon>Liliopsida</taxon>
        <taxon>Poales</taxon>
        <taxon>Poaceae</taxon>
        <taxon>BOP clade</taxon>
        <taxon>Oryzoideae</taxon>
        <taxon>Oryzeae</taxon>
        <taxon>Oryzinae</taxon>
        <taxon>Oryza</taxon>
    </lineage>
</organism>
<keyword evidence="2" id="KW-1185">Reference proteome</keyword>
<evidence type="ECO:0000313" key="1">
    <source>
        <dbReference type="EnsemblPlants" id="OMERI06G13820.2"/>
    </source>
</evidence>
<evidence type="ECO:0000313" key="2">
    <source>
        <dbReference type="Proteomes" id="UP000008021"/>
    </source>
</evidence>
<dbReference type="Proteomes" id="UP000008021">
    <property type="component" value="Chromosome 6"/>
</dbReference>
<dbReference type="EnsemblPlants" id="OMERI06G13820.2">
    <property type="protein sequence ID" value="OMERI06G13820.2"/>
    <property type="gene ID" value="OMERI06G13820"/>
</dbReference>
<reference evidence="1" key="1">
    <citation type="submission" date="2015-04" db="UniProtKB">
        <authorList>
            <consortium name="EnsemblPlants"/>
        </authorList>
    </citation>
    <scope>IDENTIFICATION</scope>
</reference>
<name>A0A0E0E103_9ORYZ</name>
<reference evidence="1" key="2">
    <citation type="submission" date="2018-05" db="EMBL/GenBank/DDBJ databases">
        <title>OmerRS3 (Oryza meridionalis Reference Sequence Version 3).</title>
        <authorList>
            <person name="Zhang J."/>
            <person name="Kudrna D."/>
            <person name="Lee S."/>
            <person name="Talag J."/>
            <person name="Welchert J."/>
            <person name="Wing R.A."/>
        </authorList>
    </citation>
    <scope>NUCLEOTIDE SEQUENCE [LARGE SCALE GENOMIC DNA]</scope>
    <source>
        <strain evidence="1">cv. OR44</strain>
    </source>
</reference>
<dbReference type="AlphaFoldDB" id="A0A0E0E103"/>
<sequence length="75" mass="8363">MCVEGVPAVESGMNAVAGRGRRRRWLGLGNSLLLSFDRAAVARRRVGRRPGAASVIAQLTVTTLRTFKERWFHRI</sequence>